<keyword evidence="3" id="KW-1185">Reference proteome</keyword>
<protein>
    <submittedName>
        <fullName evidence="2">Phage antirepressor N-terminal domain-containing protein</fullName>
    </submittedName>
</protein>
<dbReference type="Pfam" id="PF10547">
    <property type="entry name" value="P22_AR_N"/>
    <property type="match status" value="1"/>
</dbReference>
<dbReference type="PRINTS" id="PR01994">
    <property type="entry name" value="ANTIREPRESSR"/>
</dbReference>
<reference evidence="2 3" key="1">
    <citation type="submission" date="2023-11" db="EMBL/GenBank/DDBJ databases">
        <title>Plant-associative lifestyle of Vibrio porteresiae and its evolutionary dynamics.</title>
        <authorList>
            <person name="Rameshkumar N."/>
            <person name="Kirti K."/>
        </authorList>
    </citation>
    <scope>NUCLEOTIDE SEQUENCE [LARGE SCALE GENOMIC DNA]</scope>
    <source>
        <strain evidence="2 3">MSSRF60</strain>
    </source>
</reference>
<evidence type="ECO:0000313" key="2">
    <source>
        <dbReference type="EMBL" id="MDW6016792.1"/>
    </source>
</evidence>
<accession>A0ABU4IDZ8</accession>
<dbReference type="RefSeq" id="WP_171137425.1">
    <property type="nucleotide sequence ID" value="NZ_AP024893.1"/>
</dbReference>
<comment type="caution">
    <text evidence="2">The sequence shown here is derived from an EMBL/GenBank/DDBJ whole genome shotgun (WGS) entry which is preliminary data.</text>
</comment>
<dbReference type="InterPro" id="IPR018875">
    <property type="entry name" value="Antirepressor_Ant_N"/>
</dbReference>
<name>A0ABU4IDZ8_9VIBR</name>
<gene>
    <name evidence="2" type="ORF">SBW85_03285</name>
</gene>
<proteinExistence type="predicted"/>
<feature type="domain" description="Antirepressor protein ant N-terminal" evidence="1">
    <location>
        <begin position="6"/>
        <end position="115"/>
    </location>
</feature>
<sequence>MSNQIKVPFHGSNLFIVDHNGEPYTPMKSIVEGMGMSWQGQHEKIKSNPERWGIKVILIPSVDRNNAMTCLPLRKLFGWLQTLQPNRVREDIRDKVIQYQNECDDVLWKHWTKQNTPNEIMPVMPPSSMRVLMYMEKGHVVSMQPVSEDSVVFRTEDIPKLLKEPGYFTVQQLKNVADTALSQLAMCAEQAMLLRR</sequence>
<evidence type="ECO:0000259" key="1">
    <source>
        <dbReference type="Pfam" id="PF10547"/>
    </source>
</evidence>
<organism evidence="2 3">
    <name type="scientific">Vibrio plantisponsor</name>
    <dbReference type="NCBI Taxonomy" id="664643"/>
    <lineage>
        <taxon>Bacteria</taxon>
        <taxon>Pseudomonadati</taxon>
        <taxon>Pseudomonadota</taxon>
        <taxon>Gammaproteobacteria</taxon>
        <taxon>Vibrionales</taxon>
        <taxon>Vibrionaceae</taxon>
        <taxon>Vibrio</taxon>
    </lineage>
</organism>
<dbReference type="Proteomes" id="UP001272325">
    <property type="component" value="Unassembled WGS sequence"/>
</dbReference>
<evidence type="ECO:0000313" key="3">
    <source>
        <dbReference type="Proteomes" id="UP001272325"/>
    </source>
</evidence>
<dbReference type="EMBL" id="JAWRCN010000001">
    <property type="protein sequence ID" value="MDW6016792.1"/>
    <property type="molecule type" value="Genomic_DNA"/>
</dbReference>